<dbReference type="InterPro" id="IPR005667">
    <property type="entry name" value="Sulph_transpt2"/>
</dbReference>
<feature type="transmembrane region" description="Helical" evidence="10">
    <location>
        <begin position="240"/>
        <end position="259"/>
    </location>
</feature>
<keyword evidence="5 10" id="KW-0812">Transmembrane</keyword>
<comment type="subcellular location">
    <subcellularLocation>
        <location evidence="10">Cell membrane</location>
        <topology evidence="10">Multi-pass membrane protein</topology>
    </subcellularLocation>
    <subcellularLocation>
        <location evidence="1">Membrane</location>
        <topology evidence="1">Multi-pass membrane protein</topology>
    </subcellularLocation>
</comment>
<evidence type="ECO:0000256" key="10">
    <source>
        <dbReference type="RuleBase" id="RU363032"/>
    </source>
</evidence>
<keyword evidence="3 10" id="KW-0813">Transport</keyword>
<dbReference type="NCBIfam" id="TIGR02141">
    <property type="entry name" value="modB_ABC"/>
    <property type="match status" value="1"/>
</dbReference>
<dbReference type="SUPFAM" id="SSF161098">
    <property type="entry name" value="MetI-like"/>
    <property type="match status" value="1"/>
</dbReference>
<evidence type="ECO:0000256" key="3">
    <source>
        <dbReference type="ARBA" id="ARBA00022448"/>
    </source>
</evidence>
<evidence type="ECO:0000256" key="11">
    <source>
        <dbReference type="RuleBase" id="RU365097"/>
    </source>
</evidence>
<dbReference type="InterPro" id="IPR035906">
    <property type="entry name" value="MetI-like_sf"/>
</dbReference>
<dbReference type="PROSITE" id="PS50928">
    <property type="entry name" value="ABC_TM1"/>
    <property type="match status" value="1"/>
</dbReference>
<protein>
    <recommendedName>
        <fullName evidence="11">Molybdenum transport system permease</fullName>
    </recommendedName>
</protein>
<evidence type="ECO:0000256" key="8">
    <source>
        <dbReference type="ARBA" id="ARBA00023136"/>
    </source>
</evidence>
<dbReference type="RefSeq" id="WP_151423164.1">
    <property type="nucleotide sequence ID" value="NZ_WBJX01000002.1"/>
</dbReference>
<keyword evidence="8 10" id="KW-0472">Membrane</keyword>
<dbReference type="PANTHER" id="PTHR30406:SF8">
    <property type="entry name" value="SULFATE TRANSPORT SYSTEM PERMEASE PROTEIN CYST"/>
    <property type="match status" value="1"/>
</dbReference>
<feature type="domain" description="ABC transmembrane type-1" evidence="12">
    <location>
        <begin position="52"/>
        <end position="259"/>
    </location>
</feature>
<feature type="transmembrane region" description="Helical" evidence="10">
    <location>
        <begin position="53"/>
        <end position="78"/>
    </location>
</feature>
<accession>A0A7J5B272</accession>
<evidence type="ECO:0000256" key="2">
    <source>
        <dbReference type="ARBA" id="ARBA00011779"/>
    </source>
</evidence>
<gene>
    <name evidence="13" type="primary">modB</name>
    <name evidence="13" type="ORF">F8O03_06485</name>
</gene>
<evidence type="ECO:0000313" key="14">
    <source>
        <dbReference type="Proteomes" id="UP000490386"/>
    </source>
</evidence>
<keyword evidence="7" id="KW-0764">Sulfate transport</keyword>
<evidence type="ECO:0000256" key="6">
    <source>
        <dbReference type="ARBA" id="ARBA00022989"/>
    </source>
</evidence>
<dbReference type="GO" id="GO:0015098">
    <property type="term" value="F:molybdate ion transmembrane transporter activity"/>
    <property type="evidence" value="ECO:0007669"/>
    <property type="project" value="UniProtKB-UniRule"/>
</dbReference>
<evidence type="ECO:0000256" key="1">
    <source>
        <dbReference type="ARBA" id="ARBA00004141"/>
    </source>
</evidence>
<evidence type="ECO:0000313" key="13">
    <source>
        <dbReference type="EMBL" id="KAB1638061.1"/>
    </source>
</evidence>
<dbReference type="NCBIfam" id="TIGR01581">
    <property type="entry name" value="Mo_ABC_porter"/>
    <property type="match status" value="1"/>
</dbReference>
<keyword evidence="14" id="KW-1185">Reference proteome</keyword>
<dbReference type="InterPro" id="IPR000515">
    <property type="entry name" value="MetI-like"/>
</dbReference>
<reference evidence="13 14" key="1">
    <citation type="submission" date="2019-09" db="EMBL/GenBank/DDBJ databases">
        <title>Phylogeny of genus Pseudoclavibacter and closely related genus.</title>
        <authorList>
            <person name="Li Y."/>
        </authorList>
    </citation>
    <scope>NUCLEOTIDE SEQUENCE [LARGE SCALE GENOMIC DNA]</scope>
    <source>
        <strain evidence="13 14">THG-MD12</strain>
    </source>
</reference>
<comment type="caution">
    <text evidence="13">The sequence shown here is derived from an EMBL/GenBank/DDBJ whole genome shotgun (WGS) entry which is preliminary data.</text>
</comment>
<keyword evidence="6 10" id="KW-1133">Transmembrane helix</keyword>
<comment type="subunit">
    <text evidence="2">The complex is composed of two ATP-binding proteins (CysA), two transmembrane proteins (CysT and CysW) and a solute-binding protein (CysP).</text>
</comment>
<keyword evidence="4 11" id="KW-0500">Molybdenum</keyword>
<evidence type="ECO:0000256" key="4">
    <source>
        <dbReference type="ARBA" id="ARBA00022505"/>
    </source>
</evidence>
<evidence type="ECO:0000256" key="9">
    <source>
        <dbReference type="ARBA" id="ARBA00025323"/>
    </source>
</evidence>
<dbReference type="PANTHER" id="PTHR30406">
    <property type="entry name" value="SULFATE TRANSPORT SYSTEM PERMEASE PROTEIN"/>
    <property type="match status" value="1"/>
</dbReference>
<dbReference type="AlphaFoldDB" id="A0A7J5B272"/>
<dbReference type="GO" id="GO:0015419">
    <property type="term" value="F:ABC-type sulfate transporter activity"/>
    <property type="evidence" value="ECO:0007669"/>
    <property type="project" value="InterPro"/>
</dbReference>
<dbReference type="GO" id="GO:0005886">
    <property type="term" value="C:plasma membrane"/>
    <property type="evidence" value="ECO:0007669"/>
    <property type="project" value="UniProtKB-SubCell"/>
</dbReference>
<dbReference type="Pfam" id="PF00528">
    <property type="entry name" value="BPD_transp_1"/>
    <property type="match status" value="1"/>
</dbReference>
<feature type="transmembrane region" description="Helical" evidence="10">
    <location>
        <begin position="185"/>
        <end position="206"/>
    </location>
</feature>
<comment type="similarity">
    <text evidence="11">Belongs to the binding-protein-dependent transport system permease family. CysTW subfamily.</text>
</comment>
<feature type="transmembrane region" description="Helical" evidence="10">
    <location>
        <begin position="135"/>
        <end position="156"/>
    </location>
</feature>
<evidence type="ECO:0000256" key="5">
    <source>
        <dbReference type="ARBA" id="ARBA00022692"/>
    </source>
</evidence>
<proteinExistence type="inferred from homology"/>
<name>A0A7J5B272_9MICO</name>
<dbReference type="InterPro" id="IPR006469">
    <property type="entry name" value="NifC_ABC_porter"/>
</dbReference>
<sequence length="289" mass="29445">MTGVSRRPPAALSPLALVALALLVLPILALVLRVPWAELPEIIGKPAVGQALWLSLSCAVAATGVCLVIGVPLAWWLASLAQAPGQRLYRAVRVLVLVPLVLPPVVGGLALLLLFGRAGVLGAPIAQLTGFSLPFTSAAVVVAQTFVALPFLVIAVEGALLGSDRRVEEAAATLGATRWFTFSRVTLPMVGPAIGAGAVLAFARALGEFGATITLAGSLPGVTRTMPISTYLAMQSDPDAAIALALLLLLVSIGVLLALRGRWVSGVTGAAPAPDAGASSGRLVSERAR</sequence>
<keyword evidence="11" id="KW-1003">Cell membrane</keyword>
<evidence type="ECO:0000259" key="12">
    <source>
        <dbReference type="PROSITE" id="PS50928"/>
    </source>
</evidence>
<dbReference type="EMBL" id="WBJX01000002">
    <property type="protein sequence ID" value="KAB1638061.1"/>
    <property type="molecule type" value="Genomic_DNA"/>
</dbReference>
<evidence type="ECO:0000256" key="7">
    <source>
        <dbReference type="ARBA" id="ARBA00023032"/>
    </source>
</evidence>
<comment type="function">
    <text evidence="11">Part of the binding-protein-dependent transport system for molybdenum; probably responsible for the translocation of the substrate across the membrane.</text>
</comment>
<dbReference type="CDD" id="cd06261">
    <property type="entry name" value="TM_PBP2"/>
    <property type="match status" value="1"/>
</dbReference>
<organism evidence="13 14">
    <name type="scientific">Pseudoclavibacter terrae</name>
    <dbReference type="NCBI Taxonomy" id="1530195"/>
    <lineage>
        <taxon>Bacteria</taxon>
        <taxon>Bacillati</taxon>
        <taxon>Actinomycetota</taxon>
        <taxon>Actinomycetes</taxon>
        <taxon>Micrococcales</taxon>
        <taxon>Microbacteriaceae</taxon>
        <taxon>Pseudoclavibacter</taxon>
    </lineage>
</organism>
<comment type="function">
    <text evidence="9">Part of the ABC transporter complex CysAWTP (TC 3.A.1.6.1) involved in sulfate/thiosulfate import. Probably responsible for the translocation of the substrate across the membrane.</text>
</comment>
<dbReference type="InterPro" id="IPR011867">
    <property type="entry name" value="ModB_ABC"/>
</dbReference>
<dbReference type="Gene3D" id="1.10.3720.10">
    <property type="entry name" value="MetI-like"/>
    <property type="match status" value="1"/>
</dbReference>
<feature type="transmembrane region" description="Helical" evidence="10">
    <location>
        <begin position="90"/>
        <end position="115"/>
    </location>
</feature>
<dbReference type="Proteomes" id="UP000490386">
    <property type="component" value="Unassembled WGS sequence"/>
</dbReference>
<dbReference type="OrthoDB" id="9774448at2"/>